<reference evidence="1 2" key="1">
    <citation type="submission" date="2018-03" db="EMBL/GenBank/DDBJ databases">
        <title>Genomic Encyclopedia of Archaeal and Bacterial Type Strains, Phase II (KMG-II): from individual species to whole genera.</title>
        <authorList>
            <person name="Goeker M."/>
        </authorList>
    </citation>
    <scope>NUCLEOTIDE SEQUENCE [LARGE SCALE GENOMIC DNA]</scope>
    <source>
        <strain evidence="1 2">DSM 44889</strain>
    </source>
</reference>
<keyword evidence="2" id="KW-1185">Reference proteome</keyword>
<comment type="caution">
    <text evidence="1">The sequence shown here is derived from an EMBL/GenBank/DDBJ whole genome shotgun (WGS) entry which is preliminary data.</text>
</comment>
<evidence type="ECO:0000313" key="2">
    <source>
        <dbReference type="Proteomes" id="UP000245469"/>
    </source>
</evidence>
<dbReference type="AlphaFoldDB" id="A0A315ZZG1"/>
<name>A0A315ZZG1_9ACTN</name>
<sequence>MLVVISGLPGVGTTTSGPVSPVTVLATHP</sequence>
<proteinExistence type="predicted"/>
<dbReference type="EMBL" id="QGDQ01000023">
    <property type="protein sequence ID" value="PWJ50260.1"/>
    <property type="molecule type" value="Genomic_DNA"/>
</dbReference>
<dbReference type="Proteomes" id="UP000245469">
    <property type="component" value="Unassembled WGS sequence"/>
</dbReference>
<protein>
    <submittedName>
        <fullName evidence="1">Uncharacterized protein</fullName>
    </submittedName>
</protein>
<accession>A0A315ZZG1</accession>
<gene>
    <name evidence="1" type="ORF">BXY45_12370</name>
</gene>
<organism evidence="1 2">
    <name type="scientific">Quadrisphaera granulorum</name>
    <dbReference type="NCBI Taxonomy" id="317664"/>
    <lineage>
        <taxon>Bacteria</taxon>
        <taxon>Bacillati</taxon>
        <taxon>Actinomycetota</taxon>
        <taxon>Actinomycetes</taxon>
        <taxon>Kineosporiales</taxon>
        <taxon>Kineosporiaceae</taxon>
        <taxon>Quadrisphaera</taxon>
    </lineage>
</organism>
<evidence type="ECO:0000313" key="1">
    <source>
        <dbReference type="EMBL" id="PWJ50260.1"/>
    </source>
</evidence>